<evidence type="ECO:0000256" key="1">
    <source>
        <dbReference type="ARBA" id="ARBA00022898"/>
    </source>
</evidence>
<evidence type="ECO:0000313" key="6">
    <source>
        <dbReference type="EMBL" id="ABD71578.1"/>
    </source>
</evidence>
<evidence type="ECO:0000259" key="5">
    <source>
        <dbReference type="Pfam" id="PF01168"/>
    </source>
</evidence>
<evidence type="ECO:0000256" key="3">
    <source>
        <dbReference type="PIRSR" id="PIRSR004848-1"/>
    </source>
</evidence>
<gene>
    <name evidence="6" type="ordered locus">Rfer_3879</name>
</gene>
<dbReference type="RefSeq" id="WP_011466141.1">
    <property type="nucleotide sequence ID" value="NC_007908.1"/>
</dbReference>
<dbReference type="Pfam" id="PF01168">
    <property type="entry name" value="Ala_racemase_N"/>
    <property type="match status" value="1"/>
</dbReference>
<dbReference type="CDD" id="cd06824">
    <property type="entry name" value="PLPDE_III_Yggs_like"/>
    <property type="match status" value="1"/>
</dbReference>
<feature type="domain" description="Alanine racemase N-terminal" evidence="5">
    <location>
        <begin position="13"/>
        <end position="231"/>
    </location>
</feature>
<evidence type="ECO:0000256" key="2">
    <source>
        <dbReference type="HAMAP-Rule" id="MF_02087"/>
    </source>
</evidence>
<keyword evidence="7" id="KW-1185">Reference proteome</keyword>
<dbReference type="PANTHER" id="PTHR10146:SF14">
    <property type="entry name" value="PYRIDOXAL PHOSPHATE HOMEOSTASIS PROTEIN"/>
    <property type="match status" value="1"/>
</dbReference>
<keyword evidence="1 2" id="KW-0663">Pyridoxal phosphate</keyword>
<protein>
    <recommendedName>
        <fullName evidence="2">Pyridoxal phosphate homeostasis protein</fullName>
        <shortName evidence="2">PLP homeostasis protein</shortName>
    </recommendedName>
</protein>
<dbReference type="HOGENOM" id="CLU_059988_0_1_4"/>
<dbReference type="OrthoDB" id="9804072at2"/>
<accession>Q21RM5</accession>
<dbReference type="eggNOG" id="COG0325">
    <property type="taxonomic scope" value="Bacteria"/>
</dbReference>
<dbReference type="EMBL" id="CP000267">
    <property type="protein sequence ID" value="ABD71578.1"/>
    <property type="molecule type" value="Genomic_DNA"/>
</dbReference>
<dbReference type="InterPro" id="IPR001608">
    <property type="entry name" value="Ala_racemase_N"/>
</dbReference>
<dbReference type="SUPFAM" id="SSF51419">
    <property type="entry name" value="PLP-binding barrel"/>
    <property type="match status" value="1"/>
</dbReference>
<dbReference type="InterPro" id="IPR029066">
    <property type="entry name" value="PLP-binding_barrel"/>
</dbReference>
<dbReference type="AlphaFoldDB" id="Q21RM5"/>
<evidence type="ECO:0000313" key="7">
    <source>
        <dbReference type="Proteomes" id="UP000008332"/>
    </source>
</evidence>
<dbReference type="FunFam" id="3.20.20.10:FF:000018">
    <property type="entry name" value="Pyridoxal phosphate homeostasis protein"/>
    <property type="match status" value="1"/>
</dbReference>
<dbReference type="KEGG" id="rfr:Rfer_3879"/>
<dbReference type="InterPro" id="IPR011078">
    <property type="entry name" value="PyrdxlP_homeostasis"/>
</dbReference>
<reference evidence="7" key="1">
    <citation type="submission" date="2006-02" db="EMBL/GenBank/DDBJ databases">
        <title>Complete sequence of chromosome of Rhodoferax ferrireducens DSM 15236.</title>
        <authorList>
            <person name="Copeland A."/>
            <person name="Lucas S."/>
            <person name="Lapidus A."/>
            <person name="Barry K."/>
            <person name="Detter J.C."/>
            <person name="Glavina del Rio T."/>
            <person name="Hammon N."/>
            <person name="Israni S."/>
            <person name="Pitluck S."/>
            <person name="Brettin T."/>
            <person name="Bruce D."/>
            <person name="Han C."/>
            <person name="Tapia R."/>
            <person name="Gilna P."/>
            <person name="Kiss H."/>
            <person name="Schmutz J."/>
            <person name="Larimer F."/>
            <person name="Land M."/>
            <person name="Kyrpides N."/>
            <person name="Ivanova N."/>
            <person name="Richardson P."/>
        </authorList>
    </citation>
    <scope>NUCLEOTIDE SEQUENCE [LARGE SCALE GENOMIC DNA]</scope>
    <source>
        <strain evidence="7">ATCC BAA-621 / DSM 15236 / T118</strain>
    </source>
</reference>
<evidence type="ECO:0000256" key="4">
    <source>
        <dbReference type="RuleBase" id="RU004514"/>
    </source>
</evidence>
<organism evidence="6 7">
    <name type="scientific">Albidiferax ferrireducens (strain ATCC BAA-621 / DSM 15236 / T118)</name>
    <name type="common">Rhodoferax ferrireducens</name>
    <dbReference type="NCBI Taxonomy" id="338969"/>
    <lineage>
        <taxon>Bacteria</taxon>
        <taxon>Pseudomonadati</taxon>
        <taxon>Pseudomonadota</taxon>
        <taxon>Betaproteobacteria</taxon>
        <taxon>Burkholderiales</taxon>
        <taxon>Comamonadaceae</taxon>
        <taxon>Rhodoferax</taxon>
    </lineage>
</organism>
<dbReference type="PANTHER" id="PTHR10146">
    <property type="entry name" value="PROLINE SYNTHETASE CO-TRANSCRIBED BACTERIAL HOMOLOG PROTEIN"/>
    <property type="match status" value="1"/>
</dbReference>
<dbReference type="NCBIfam" id="TIGR00044">
    <property type="entry name" value="YggS family pyridoxal phosphate-dependent enzyme"/>
    <property type="match status" value="1"/>
</dbReference>
<name>Q21RM5_ALBFT</name>
<dbReference type="STRING" id="338969.Rfer_3879"/>
<comment type="similarity">
    <text evidence="2 4">Belongs to the pyridoxal phosphate-binding protein YggS/PROSC family.</text>
</comment>
<dbReference type="Proteomes" id="UP000008332">
    <property type="component" value="Chromosome"/>
</dbReference>
<dbReference type="PIRSF" id="PIRSF004848">
    <property type="entry name" value="YBL036c_PLPDEIII"/>
    <property type="match status" value="1"/>
</dbReference>
<sequence length="239" mass="25629">MTTNQKQLQTQLQSVRARVTTACQAAGRAASEVTLLAVSKTVAPEIVTQAFEAGQRAFGENYIQEAVEKISHLRHLPLEWHCIGPIQSNKTRLVAEHFDWVQTLDRLKIAQRLSDQRPAGRPPLQVCIQVNVDGGASKSGVSPSEALALAQRVAELPNLRLRGIMSIPEPTPDFVAACALFARVKAVFDALNAEGLALDTLSMGMSADMEAAIQSGSTMVRVGTAIFGGRPPIKSGIAH</sequence>
<dbReference type="Gene3D" id="3.20.20.10">
    <property type="entry name" value="Alanine racemase"/>
    <property type="match status" value="1"/>
</dbReference>
<dbReference type="GO" id="GO:0030170">
    <property type="term" value="F:pyridoxal phosphate binding"/>
    <property type="evidence" value="ECO:0007669"/>
    <property type="project" value="UniProtKB-UniRule"/>
</dbReference>
<comment type="cofactor">
    <cofactor evidence="3">
        <name>pyridoxal 5'-phosphate</name>
        <dbReference type="ChEBI" id="CHEBI:597326"/>
    </cofactor>
</comment>
<proteinExistence type="inferred from homology"/>
<comment type="function">
    <text evidence="2">Pyridoxal 5'-phosphate (PLP)-binding protein, which is involved in PLP homeostasis.</text>
</comment>
<feature type="modified residue" description="N6-(pyridoxal phosphate)lysine" evidence="2 3">
    <location>
        <position position="40"/>
    </location>
</feature>
<dbReference type="HAMAP" id="MF_02087">
    <property type="entry name" value="PLP_homeostasis"/>
    <property type="match status" value="1"/>
</dbReference>